<organism evidence="3 4">
    <name type="scientific">Nocardioides faecalis</name>
    <dbReference type="NCBI Taxonomy" id="2803858"/>
    <lineage>
        <taxon>Bacteria</taxon>
        <taxon>Bacillati</taxon>
        <taxon>Actinomycetota</taxon>
        <taxon>Actinomycetes</taxon>
        <taxon>Propionibacteriales</taxon>
        <taxon>Nocardioidaceae</taxon>
        <taxon>Nocardioides</taxon>
    </lineage>
</organism>
<feature type="transmembrane region" description="Helical" evidence="2">
    <location>
        <begin position="405"/>
        <end position="426"/>
    </location>
</feature>
<evidence type="ECO:0000313" key="4">
    <source>
        <dbReference type="Proteomes" id="UP000663791"/>
    </source>
</evidence>
<reference evidence="3" key="1">
    <citation type="submission" date="2021-01" db="EMBL/GenBank/DDBJ databases">
        <title>Novel species in genus Nocardioides.</title>
        <authorList>
            <person name="Zhang G."/>
        </authorList>
    </citation>
    <scope>NUCLEOTIDE SEQUENCE</scope>
    <source>
        <strain evidence="3">Zg-536</strain>
    </source>
</reference>
<keyword evidence="2" id="KW-0472">Membrane</keyword>
<dbReference type="RefSeq" id="WP_205290543.1">
    <property type="nucleotide sequence ID" value="NZ_CP074406.1"/>
</dbReference>
<dbReference type="EMBL" id="JAERTX010000004">
    <property type="protein sequence ID" value="MBM9459226.1"/>
    <property type="molecule type" value="Genomic_DNA"/>
</dbReference>
<proteinExistence type="predicted"/>
<dbReference type="Proteomes" id="UP000663791">
    <property type="component" value="Unassembled WGS sequence"/>
</dbReference>
<sequence length="437" mass="45691">MSQTAKPQVVPAPGGVPAAAQPGTQPGASTSMQAAPGAQPGQGQVAPYVDTPGLLNRWQLIGMSTAIVFGLLSALLQFSGWQADGRAADDTEQLVRVQEIQSSLLRADALATNTFLAGGLEDPAQRAEYDDAIESVLRLVVAAAEAQPADGNALAALNVEVDRYTTGVAQARDYNRQRYPLGAEYLSGASTALRADALPILAELVEANTERAEDAMGGQHPVFLLLLGLTVAGVLVWLNSRLARHFRRRINKGVAVAVLVVAVVTALSVIGAGVRDTANDSLREDEFAAAVSEATARTAANDAKANESLRLIKRGSGATFEEAWQASSKAVTDSGTSHEVQWNAYVADHDKIVGLDESGRWEEAVELAISPKGSTATLDAFDSAAAKSVTSNSDTAIEELRSGRALALLFSVLTLLLGVAAAVAVARGIGERRKEFA</sequence>
<evidence type="ECO:0000313" key="3">
    <source>
        <dbReference type="EMBL" id="MBM9459226.1"/>
    </source>
</evidence>
<keyword evidence="2" id="KW-0812">Transmembrane</keyword>
<keyword evidence="2" id="KW-1133">Transmembrane helix</keyword>
<evidence type="ECO:0000256" key="2">
    <source>
        <dbReference type="SAM" id="Phobius"/>
    </source>
</evidence>
<gene>
    <name evidence="3" type="ORF">JK386_04875</name>
</gene>
<evidence type="ECO:0008006" key="5">
    <source>
        <dbReference type="Google" id="ProtNLM"/>
    </source>
</evidence>
<accession>A0A938XZS0</accession>
<comment type="caution">
    <text evidence="3">The sequence shown here is derived from an EMBL/GenBank/DDBJ whole genome shotgun (WGS) entry which is preliminary data.</text>
</comment>
<keyword evidence="4" id="KW-1185">Reference proteome</keyword>
<feature type="transmembrane region" description="Helical" evidence="2">
    <location>
        <begin position="254"/>
        <end position="274"/>
    </location>
</feature>
<protein>
    <recommendedName>
        <fullName evidence="5">Secreted protein</fullName>
    </recommendedName>
</protein>
<dbReference type="AlphaFoldDB" id="A0A938XZS0"/>
<feature type="region of interest" description="Disordered" evidence="1">
    <location>
        <begin position="1"/>
        <end position="45"/>
    </location>
</feature>
<name>A0A938XZS0_9ACTN</name>
<evidence type="ECO:0000256" key="1">
    <source>
        <dbReference type="SAM" id="MobiDB-lite"/>
    </source>
</evidence>
<feature type="transmembrane region" description="Helical" evidence="2">
    <location>
        <begin position="222"/>
        <end position="242"/>
    </location>
</feature>